<feature type="transmembrane region" description="Helical" evidence="1">
    <location>
        <begin position="69"/>
        <end position="94"/>
    </location>
</feature>
<evidence type="ECO:0000313" key="2">
    <source>
        <dbReference type="EMBL" id="QKG70634.1"/>
    </source>
</evidence>
<keyword evidence="1" id="KW-0472">Membrane</keyword>
<feature type="transmembrane region" description="Helical" evidence="1">
    <location>
        <begin position="7"/>
        <end position="26"/>
    </location>
</feature>
<feature type="transmembrane region" description="Helical" evidence="1">
    <location>
        <begin position="100"/>
        <end position="121"/>
    </location>
</feature>
<protein>
    <submittedName>
        <fullName evidence="2">Uncharacterized protein</fullName>
    </submittedName>
</protein>
<evidence type="ECO:0000313" key="3">
    <source>
        <dbReference type="Proteomes" id="UP000504693"/>
    </source>
</evidence>
<keyword evidence="3" id="KW-1185">Reference proteome</keyword>
<name>A0A7D3XNW9_9SPHN</name>
<organism evidence="2 3">
    <name type="scientific">Erythrobacter mangrovi</name>
    <dbReference type="NCBI Taxonomy" id="2739433"/>
    <lineage>
        <taxon>Bacteria</taxon>
        <taxon>Pseudomonadati</taxon>
        <taxon>Pseudomonadota</taxon>
        <taxon>Alphaproteobacteria</taxon>
        <taxon>Sphingomonadales</taxon>
        <taxon>Erythrobacteraceae</taxon>
        <taxon>Erythrobacter/Porphyrobacter group</taxon>
        <taxon>Erythrobacter</taxon>
    </lineage>
</organism>
<dbReference type="RefSeq" id="WP_173212828.1">
    <property type="nucleotide sequence ID" value="NZ_CP053921.1"/>
</dbReference>
<keyword evidence="1" id="KW-1133">Transmembrane helix</keyword>
<dbReference type="Proteomes" id="UP000504693">
    <property type="component" value="Chromosome"/>
</dbReference>
<feature type="transmembrane region" description="Helical" evidence="1">
    <location>
        <begin position="175"/>
        <end position="197"/>
    </location>
</feature>
<dbReference type="AlphaFoldDB" id="A0A7D3XNW9"/>
<evidence type="ECO:0000256" key="1">
    <source>
        <dbReference type="SAM" id="Phobius"/>
    </source>
</evidence>
<gene>
    <name evidence="2" type="ORF">HQR01_04190</name>
</gene>
<sequence>MSHSRIVTLPTIVVVAVWGCLIAVLAQRGGFQAQGSLPPVNILLAAVLPPATFYAAFRFSKRVRDWVLGFDLPLIIALQGWRVVGAAFVFYWGYGLLPAAFAAPAGIGDIAVGLMAPFVAIKVARKLPGWERAANGLILAGMTDFIVAFSMGIALRDRGGEGMDFSQHTGLLAEFPLTMIPSFLVPMFIILHLIAYLNMRGARG</sequence>
<dbReference type="KEGG" id="emv:HQR01_04190"/>
<accession>A0A7D3XNW9</accession>
<dbReference type="EMBL" id="CP053921">
    <property type="protein sequence ID" value="QKG70634.1"/>
    <property type="molecule type" value="Genomic_DNA"/>
</dbReference>
<feature type="transmembrane region" description="Helical" evidence="1">
    <location>
        <begin position="133"/>
        <end position="155"/>
    </location>
</feature>
<keyword evidence="1" id="KW-0812">Transmembrane</keyword>
<proteinExistence type="predicted"/>
<feature type="transmembrane region" description="Helical" evidence="1">
    <location>
        <begin position="38"/>
        <end position="57"/>
    </location>
</feature>
<reference evidence="2 3" key="1">
    <citation type="submission" date="2020-05" db="EMBL/GenBank/DDBJ databases">
        <title>Erythrobacter mangrovi sp. nov., isolated from rhizosphere soil of mangrove plant (Kandelia candel).</title>
        <authorList>
            <person name="Ye Y.H."/>
        </authorList>
    </citation>
    <scope>NUCLEOTIDE SEQUENCE [LARGE SCALE GENOMIC DNA]</scope>
    <source>
        <strain evidence="2 3">EB310</strain>
    </source>
</reference>